<dbReference type="Proteomes" id="UP000460626">
    <property type="component" value="Unassembled WGS sequence"/>
</dbReference>
<gene>
    <name evidence="1" type="ORF">GRI62_00860</name>
</gene>
<dbReference type="EMBL" id="WTYH01000001">
    <property type="protein sequence ID" value="MXO92155.1"/>
    <property type="molecule type" value="Genomic_DNA"/>
</dbReference>
<dbReference type="RefSeq" id="WP_131451542.1">
    <property type="nucleotide sequence ID" value="NZ_BMJK01000001.1"/>
</dbReference>
<protein>
    <submittedName>
        <fullName evidence="1">Uncharacterized protein</fullName>
    </submittedName>
</protein>
<accession>A0A844ZW87</accession>
<proteinExistence type="predicted"/>
<dbReference type="OrthoDB" id="7574661at2"/>
<organism evidence="1 2">
    <name type="scientific">Aurantiacibacter arachoides</name>
    <dbReference type="NCBI Taxonomy" id="1850444"/>
    <lineage>
        <taxon>Bacteria</taxon>
        <taxon>Pseudomonadati</taxon>
        <taxon>Pseudomonadota</taxon>
        <taxon>Alphaproteobacteria</taxon>
        <taxon>Sphingomonadales</taxon>
        <taxon>Erythrobacteraceae</taxon>
        <taxon>Aurantiacibacter</taxon>
    </lineage>
</organism>
<keyword evidence="2" id="KW-1185">Reference proteome</keyword>
<comment type="caution">
    <text evidence="1">The sequence shown here is derived from an EMBL/GenBank/DDBJ whole genome shotgun (WGS) entry which is preliminary data.</text>
</comment>
<name>A0A844ZW87_9SPHN</name>
<evidence type="ECO:0000313" key="2">
    <source>
        <dbReference type="Proteomes" id="UP000460626"/>
    </source>
</evidence>
<sequence length="310" mass="36114">MAKGYKNKDPRGKMAFAIRVFANKVKEYAKIHKAPKPDMAMFDEALGYGRLCNSLLASDLTLRKKSGEFLGSALEKLKLSNPELKFQFWTFTHDRGHTSDREPTIDIKFLRASADKVLRNLGLAGIYVVEVQGLGNHSLEGEGRMIMVHIHAITWSVDPPDLVMVERELNASKHWHNGLGADPVCVDEVIDAKADLKYLAYYLFKPPFDVKMMENRQRGPRLKSTLKGYRPEFAVRLLELLSQFDLRELVRASGDGKLIRTEWCRRLNYWHRSREQWADGKLPAYYFDDFWDRYRVKKKRKTYHRYAIIR</sequence>
<evidence type="ECO:0000313" key="1">
    <source>
        <dbReference type="EMBL" id="MXO92155.1"/>
    </source>
</evidence>
<reference evidence="1 2" key="1">
    <citation type="submission" date="2019-12" db="EMBL/GenBank/DDBJ databases">
        <title>Genomic-based taxomic classification of the family Erythrobacteraceae.</title>
        <authorList>
            <person name="Xu L."/>
        </authorList>
    </citation>
    <scope>NUCLEOTIDE SEQUENCE [LARGE SCALE GENOMIC DNA]</scope>
    <source>
        <strain evidence="1 2">RC4-10-4</strain>
    </source>
</reference>
<dbReference type="AlphaFoldDB" id="A0A844ZW87"/>